<dbReference type="PROSITE" id="PS50261">
    <property type="entry name" value="G_PROTEIN_RECEP_F2_4"/>
    <property type="match status" value="1"/>
</dbReference>
<dbReference type="InterPro" id="IPR036445">
    <property type="entry name" value="GPCR_2_extracell_dom_sf"/>
</dbReference>
<dbReference type="EMBL" id="OC915962">
    <property type="protein sequence ID" value="CAD7642605.1"/>
    <property type="molecule type" value="Genomic_DNA"/>
</dbReference>
<evidence type="ECO:0000256" key="4">
    <source>
        <dbReference type="ARBA" id="ARBA00022989"/>
    </source>
</evidence>
<dbReference type="SUPFAM" id="SSF111418">
    <property type="entry name" value="Hormone receptor domain"/>
    <property type="match status" value="1"/>
</dbReference>
<proteinExistence type="predicted"/>
<keyword evidence="8" id="KW-0807">Transducer</keyword>
<keyword evidence="3" id="KW-0732">Signal</keyword>
<reference evidence="12" key="1">
    <citation type="submission" date="2020-11" db="EMBL/GenBank/DDBJ databases">
        <authorList>
            <person name="Tran Van P."/>
        </authorList>
    </citation>
    <scope>NUCLEOTIDE SEQUENCE</scope>
</reference>
<feature type="domain" description="G-protein coupled receptors family 2 profile 1" evidence="10">
    <location>
        <begin position="202"/>
        <end position="253"/>
    </location>
</feature>
<evidence type="ECO:0000259" key="11">
    <source>
        <dbReference type="PROSITE" id="PS50261"/>
    </source>
</evidence>
<keyword evidence="7" id="KW-0675">Receptor</keyword>
<evidence type="ECO:0000256" key="3">
    <source>
        <dbReference type="ARBA" id="ARBA00022729"/>
    </source>
</evidence>
<dbReference type="AlphaFoldDB" id="A0A7R9QF68"/>
<dbReference type="Gene3D" id="4.10.1240.10">
    <property type="entry name" value="GPCR, family 2, extracellular hormone receptor domain"/>
    <property type="match status" value="1"/>
</dbReference>
<feature type="transmembrane region" description="Helical" evidence="9">
    <location>
        <begin position="828"/>
        <end position="851"/>
    </location>
</feature>
<evidence type="ECO:0000256" key="8">
    <source>
        <dbReference type="ARBA" id="ARBA00023224"/>
    </source>
</evidence>
<dbReference type="Gene3D" id="1.20.1070.10">
    <property type="entry name" value="Rhodopsin 7-helix transmembrane proteins"/>
    <property type="match status" value="1"/>
</dbReference>
<evidence type="ECO:0000313" key="13">
    <source>
        <dbReference type="Proteomes" id="UP000728032"/>
    </source>
</evidence>
<evidence type="ECO:0000256" key="6">
    <source>
        <dbReference type="ARBA" id="ARBA00023136"/>
    </source>
</evidence>
<dbReference type="OrthoDB" id="347083at2759"/>
<dbReference type="PANTHER" id="PTHR12011:SF347">
    <property type="entry name" value="FI21270P1-RELATED"/>
    <property type="match status" value="1"/>
</dbReference>
<dbReference type="PROSITE" id="PS50227">
    <property type="entry name" value="G_PROTEIN_RECEP_F2_3"/>
    <property type="match status" value="1"/>
</dbReference>
<keyword evidence="5" id="KW-0297">G-protein coupled receptor</keyword>
<evidence type="ECO:0000256" key="5">
    <source>
        <dbReference type="ARBA" id="ARBA00023040"/>
    </source>
</evidence>
<sequence>MPTESSIGWTQNTDNMLRIKYIDNIDSTTRISEGSYTTSLTGLTAQSLTTSTHRSLIESNISSSSDPSIDAIISTTTSSSQSDQRATNTTYLTSTAGAPTQSPTPHVSPTAPVGIDIDWSDENETDFMINETKSLLSLSPFSATTQSSPKTDPLRPAVTKNSLSVTTTLNPKTHLNSNSSEQYIDVLYDDNESILVHRRCHWQQLNDVNWTSSETGVLATQTCPQPYSGTVYRPCYSSGLWGDPDYSECRLEHLREIQSLILYHVHKHLVDGLYPLAEDLSRLVTSGRFPLRSPMDRLDAIDSLNAILRAKIKIRMEDEEKNVNLIQSLTTICDQVLTRTQVVFAIETEKNALITQKTAEALFGFRLLSENILRALIVVCDDGTIRRIKPIVPNARNIIMTLTHRTPFGSLIPLVTPSNYTTLINNTIIPKVIIHLEDFNKLGVGISSVWIRQLGSVLDNSAYEVMSDVVLVSVVPAVSIEVDFEETPKVEVELQLKRSVRQTDDISCGRIRSARDLWQRKGCETIARNVSSIHCVCNEVGIIAALFHKSSSSDSPVNSTGHNHSLLVHTIVLYTSFAISLLLLMVSLFCQIIQRSRESCEASFILISLVSSLMAIQLTFLLGAPFASKWTLSQPWICPMVPLVFHFLHLVTAFWMLSHTVFLYQRLWRPLSRQSSSSLPLSESHQSFERSSKCWKCWSDWSSRTTTILFSHQWGCKQFMIFATSLPALSVLISYYLNPEGYETKRYCWMSIEGGMQYSFIVPVSILILTNTVIMLLVLKRFFETKSVTHKTEIDKTQPALRAGVTLLPFFAVNWFLSVLALEDTVTTSFQCIFSLSNVTLSYLVFLFHCYQRYDLHEYIKVRLFGAKKHQNSSLRLKKNSYPGRGLRVDIPRLCIGDDRDLSAVAIAANSGSSIDCQPLLMPYSGSSPAPNPNYYKPKELH</sequence>
<dbReference type="InterPro" id="IPR001879">
    <property type="entry name" value="GPCR_2_extracellular_dom"/>
</dbReference>
<dbReference type="EMBL" id="CAJPVJ010001137">
    <property type="protein sequence ID" value="CAG2164121.1"/>
    <property type="molecule type" value="Genomic_DNA"/>
</dbReference>
<dbReference type="Proteomes" id="UP000728032">
    <property type="component" value="Unassembled WGS sequence"/>
</dbReference>
<feature type="domain" description="G-protein coupled receptors family 2 profile 2" evidence="11">
    <location>
        <begin position="569"/>
        <end position="853"/>
    </location>
</feature>
<feature type="transmembrane region" description="Helical" evidence="9">
    <location>
        <begin position="643"/>
        <end position="664"/>
    </location>
</feature>
<dbReference type="InterPro" id="IPR046338">
    <property type="entry name" value="GAIN_dom_sf"/>
</dbReference>
<evidence type="ECO:0000259" key="10">
    <source>
        <dbReference type="PROSITE" id="PS50227"/>
    </source>
</evidence>
<keyword evidence="6 9" id="KW-0472">Membrane</keyword>
<evidence type="ECO:0000256" key="9">
    <source>
        <dbReference type="SAM" id="Phobius"/>
    </source>
</evidence>
<keyword evidence="2 9" id="KW-0812">Transmembrane</keyword>
<dbReference type="InterPro" id="IPR000832">
    <property type="entry name" value="GPCR_2_secretin-like"/>
</dbReference>
<evidence type="ECO:0000313" key="12">
    <source>
        <dbReference type="EMBL" id="CAD7642605.1"/>
    </source>
</evidence>
<dbReference type="Pfam" id="PF00002">
    <property type="entry name" value="7tm_2"/>
    <property type="match status" value="2"/>
</dbReference>
<dbReference type="GO" id="GO:0007166">
    <property type="term" value="P:cell surface receptor signaling pathway"/>
    <property type="evidence" value="ECO:0007669"/>
    <property type="project" value="InterPro"/>
</dbReference>
<dbReference type="InterPro" id="IPR017981">
    <property type="entry name" value="GPCR_2-like_7TM"/>
</dbReference>
<dbReference type="Gene3D" id="2.60.220.50">
    <property type="match status" value="1"/>
</dbReference>
<dbReference type="InterPro" id="IPR008077">
    <property type="entry name" value="GPCR_2_brain_angio_inhib"/>
</dbReference>
<organism evidence="12">
    <name type="scientific">Oppiella nova</name>
    <dbReference type="NCBI Taxonomy" id="334625"/>
    <lineage>
        <taxon>Eukaryota</taxon>
        <taxon>Metazoa</taxon>
        <taxon>Ecdysozoa</taxon>
        <taxon>Arthropoda</taxon>
        <taxon>Chelicerata</taxon>
        <taxon>Arachnida</taxon>
        <taxon>Acari</taxon>
        <taxon>Acariformes</taxon>
        <taxon>Sarcoptiformes</taxon>
        <taxon>Oribatida</taxon>
        <taxon>Brachypylina</taxon>
        <taxon>Oppioidea</taxon>
        <taxon>Oppiidae</taxon>
        <taxon>Oppiella</taxon>
    </lineage>
</organism>
<evidence type="ECO:0000256" key="2">
    <source>
        <dbReference type="ARBA" id="ARBA00022692"/>
    </source>
</evidence>
<evidence type="ECO:0000256" key="1">
    <source>
        <dbReference type="ARBA" id="ARBA00004141"/>
    </source>
</evidence>
<dbReference type="SMART" id="SM00008">
    <property type="entry name" value="HormR"/>
    <property type="match status" value="1"/>
</dbReference>
<dbReference type="PRINTS" id="PR01694">
    <property type="entry name" value="BAIPRECURSOR"/>
</dbReference>
<feature type="transmembrane region" description="Helical" evidence="9">
    <location>
        <begin position="602"/>
        <end position="623"/>
    </location>
</feature>
<feature type="transmembrane region" description="Helical" evidence="9">
    <location>
        <begin position="719"/>
        <end position="737"/>
    </location>
</feature>
<dbReference type="GO" id="GO:0005886">
    <property type="term" value="C:plasma membrane"/>
    <property type="evidence" value="ECO:0007669"/>
    <property type="project" value="TreeGrafter"/>
</dbReference>
<keyword evidence="13" id="KW-1185">Reference proteome</keyword>
<feature type="transmembrane region" description="Helical" evidence="9">
    <location>
        <begin position="566"/>
        <end position="590"/>
    </location>
</feature>
<dbReference type="PANTHER" id="PTHR12011">
    <property type="entry name" value="ADHESION G-PROTEIN COUPLED RECEPTOR"/>
    <property type="match status" value="1"/>
</dbReference>
<comment type="subcellular location">
    <subcellularLocation>
        <location evidence="1">Membrane</location>
        <topology evidence="1">Multi-pass membrane protein</topology>
    </subcellularLocation>
</comment>
<dbReference type="Pfam" id="PF02793">
    <property type="entry name" value="HRM"/>
    <property type="match status" value="1"/>
</dbReference>
<name>A0A7R9QF68_9ACAR</name>
<dbReference type="GO" id="GO:0004930">
    <property type="term" value="F:G protein-coupled receptor activity"/>
    <property type="evidence" value="ECO:0007669"/>
    <property type="project" value="UniProtKB-KW"/>
</dbReference>
<keyword evidence="4 9" id="KW-1133">Transmembrane helix</keyword>
<feature type="transmembrane region" description="Helical" evidence="9">
    <location>
        <begin position="757"/>
        <end position="779"/>
    </location>
</feature>
<gene>
    <name evidence="12" type="ORF">ONB1V03_LOCUS3681</name>
</gene>
<evidence type="ECO:0000256" key="7">
    <source>
        <dbReference type="ARBA" id="ARBA00023170"/>
    </source>
</evidence>
<protein>
    <submittedName>
        <fullName evidence="12">Uncharacterized protein</fullName>
    </submittedName>
</protein>
<feature type="transmembrane region" description="Helical" evidence="9">
    <location>
        <begin position="800"/>
        <end position="822"/>
    </location>
</feature>
<accession>A0A7R9QF68</accession>